<dbReference type="InterPro" id="IPR026179">
    <property type="entry name" value="Slain"/>
</dbReference>
<gene>
    <name evidence="4" type="primary">LOC123726086</name>
</gene>
<organism evidence="3 4">
    <name type="scientific">Salmo salar</name>
    <name type="common">Atlantic salmon</name>
    <dbReference type="NCBI Taxonomy" id="8030"/>
    <lineage>
        <taxon>Eukaryota</taxon>
        <taxon>Metazoa</taxon>
        <taxon>Chordata</taxon>
        <taxon>Craniata</taxon>
        <taxon>Vertebrata</taxon>
        <taxon>Euteleostomi</taxon>
        <taxon>Actinopterygii</taxon>
        <taxon>Neopterygii</taxon>
        <taxon>Teleostei</taxon>
        <taxon>Protacanthopterygii</taxon>
        <taxon>Salmoniformes</taxon>
        <taxon>Salmonidae</taxon>
        <taxon>Salmoninae</taxon>
        <taxon>Salmo</taxon>
    </lineage>
</organism>
<dbReference type="PANTHER" id="PTHR22406:SF5">
    <property type="entry name" value="SLAIN MOTIF-CONTAINING PROTEIN-LIKE"/>
    <property type="match status" value="1"/>
</dbReference>
<keyword evidence="2" id="KW-0175">Coiled coil</keyword>
<dbReference type="GeneID" id="123726086"/>
<dbReference type="PANTHER" id="PTHR22406">
    <property type="entry name" value="NASCENT POLYPEPTIDE-ASSOCIATED COMPLEX SUBUNIT ALPHA, MUSCLE-SPECIFIC FORM"/>
    <property type="match status" value="1"/>
</dbReference>
<dbReference type="Proteomes" id="UP001652741">
    <property type="component" value="Chromosome ssa13"/>
</dbReference>
<reference evidence="4" key="1">
    <citation type="submission" date="2025-08" db="UniProtKB">
        <authorList>
            <consortium name="RefSeq"/>
        </authorList>
    </citation>
    <scope>IDENTIFICATION</scope>
</reference>
<keyword evidence="3" id="KW-1185">Reference proteome</keyword>
<evidence type="ECO:0000313" key="4">
    <source>
        <dbReference type="RefSeq" id="XP_045548229.1"/>
    </source>
</evidence>
<dbReference type="Pfam" id="PF15301">
    <property type="entry name" value="SLAIN"/>
    <property type="match status" value="1"/>
</dbReference>
<dbReference type="RefSeq" id="XP_045548229.1">
    <property type="nucleotide sequence ID" value="XM_045692273.1"/>
</dbReference>
<sequence>MLEKTHWLGCMGSEELVDRDTEKGAEQSALNLVDLLGLEEGCELENEESWLYESPKKQASAERSNKSPIKWCRQVLDNPNPETEVACHTLIDILDQKTRWRSIFRSRFHRHPVAFPDTGYLCMGSPSTLYHRSTNRSQQTNKPNSSCRITMMLVYHPAWMRMSQVSQMTPSPWATGCRTSLTSRSWLACRRRV</sequence>
<accession>A0ABM3CNU1</accession>
<comment type="similarity">
    <text evidence="1">Belongs to the SLAIN motif-containing family.</text>
</comment>
<protein>
    <submittedName>
        <fullName evidence="4">SLAIN motif-containing protein-like</fullName>
    </submittedName>
</protein>
<proteinExistence type="inferred from homology"/>
<evidence type="ECO:0000313" key="3">
    <source>
        <dbReference type="Proteomes" id="UP001652741"/>
    </source>
</evidence>
<evidence type="ECO:0000256" key="1">
    <source>
        <dbReference type="ARBA" id="ARBA00006652"/>
    </source>
</evidence>
<evidence type="ECO:0000256" key="2">
    <source>
        <dbReference type="ARBA" id="ARBA00023054"/>
    </source>
</evidence>
<name>A0ABM3CNU1_SALSA</name>